<proteinExistence type="inferred from homology"/>
<dbReference type="Pfam" id="PF00583">
    <property type="entry name" value="Acetyltransf_1"/>
    <property type="match status" value="1"/>
</dbReference>
<keyword evidence="2" id="KW-0285">Flavoprotein</keyword>
<dbReference type="InterPro" id="IPR000182">
    <property type="entry name" value="GNAT_dom"/>
</dbReference>
<evidence type="ECO:0000256" key="3">
    <source>
        <dbReference type="ARBA" id="ARBA00022827"/>
    </source>
</evidence>
<evidence type="ECO:0000256" key="2">
    <source>
        <dbReference type="ARBA" id="ARBA00022630"/>
    </source>
</evidence>
<dbReference type="InterPro" id="IPR036188">
    <property type="entry name" value="FAD/NAD-bd_sf"/>
</dbReference>
<gene>
    <name evidence="7" type="ORF">LTR36_000528</name>
</gene>
<dbReference type="Proteomes" id="UP001324427">
    <property type="component" value="Unassembled WGS sequence"/>
</dbReference>
<dbReference type="EMBL" id="JAVFHQ010000010">
    <property type="protein sequence ID" value="KAK4547571.1"/>
    <property type="molecule type" value="Genomic_DNA"/>
</dbReference>
<evidence type="ECO:0000313" key="8">
    <source>
        <dbReference type="Proteomes" id="UP001324427"/>
    </source>
</evidence>
<dbReference type="GO" id="GO:0050661">
    <property type="term" value="F:NADP binding"/>
    <property type="evidence" value="ECO:0007669"/>
    <property type="project" value="InterPro"/>
</dbReference>
<comment type="similarity">
    <text evidence="1">Belongs to the FMO family.</text>
</comment>
<feature type="domain" description="N-acetyltransferase" evidence="6">
    <location>
        <begin position="1"/>
        <end position="140"/>
    </location>
</feature>
<dbReference type="InterPro" id="IPR050346">
    <property type="entry name" value="FMO-like"/>
</dbReference>
<name>A0AAV9JPN7_9PEZI</name>
<dbReference type="SUPFAM" id="SSF55729">
    <property type="entry name" value="Acyl-CoA N-acyltransferases (Nat)"/>
    <property type="match status" value="1"/>
</dbReference>
<evidence type="ECO:0000256" key="1">
    <source>
        <dbReference type="ARBA" id="ARBA00009183"/>
    </source>
</evidence>
<dbReference type="AlphaFoldDB" id="A0AAV9JPN7"/>
<evidence type="ECO:0000313" key="7">
    <source>
        <dbReference type="EMBL" id="KAK4547571.1"/>
    </source>
</evidence>
<accession>A0AAV9JPN7</accession>
<organism evidence="7 8">
    <name type="scientific">Oleoguttula mirabilis</name>
    <dbReference type="NCBI Taxonomy" id="1507867"/>
    <lineage>
        <taxon>Eukaryota</taxon>
        <taxon>Fungi</taxon>
        <taxon>Dikarya</taxon>
        <taxon>Ascomycota</taxon>
        <taxon>Pezizomycotina</taxon>
        <taxon>Dothideomycetes</taxon>
        <taxon>Dothideomycetidae</taxon>
        <taxon>Mycosphaerellales</taxon>
        <taxon>Teratosphaeriaceae</taxon>
        <taxon>Oleoguttula</taxon>
    </lineage>
</organism>
<dbReference type="PANTHER" id="PTHR23023">
    <property type="entry name" value="DIMETHYLANILINE MONOOXYGENASE"/>
    <property type="match status" value="1"/>
</dbReference>
<dbReference type="InterPro" id="IPR020946">
    <property type="entry name" value="Flavin_mOase-like"/>
</dbReference>
<protein>
    <recommendedName>
        <fullName evidence="6">N-acetyltransferase domain-containing protein</fullName>
    </recommendedName>
</protein>
<evidence type="ECO:0000259" key="6">
    <source>
        <dbReference type="PROSITE" id="PS51186"/>
    </source>
</evidence>
<reference evidence="7 8" key="1">
    <citation type="submission" date="2021-11" db="EMBL/GenBank/DDBJ databases">
        <title>Black yeast isolated from Biological Soil Crust.</title>
        <authorList>
            <person name="Kurbessoian T."/>
        </authorList>
    </citation>
    <scope>NUCLEOTIDE SEQUENCE [LARGE SCALE GENOMIC DNA]</scope>
    <source>
        <strain evidence="7 8">CCFEE 5522</strain>
    </source>
</reference>
<dbReference type="PROSITE" id="PS51186">
    <property type="entry name" value="GNAT"/>
    <property type="match status" value="1"/>
</dbReference>
<evidence type="ECO:0000256" key="5">
    <source>
        <dbReference type="ARBA" id="ARBA00023002"/>
    </source>
</evidence>
<dbReference type="Gene3D" id="3.40.630.30">
    <property type="match status" value="1"/>
</dbReference>
<keyword evidence="8" id="KW-1185">Reference proteome</keyword>
<dbReference type="Gene3D" id="3.50.50.60">
    <property type="entry name" value="FAD/NAD(P)-binding domain"/>
    <property type="match status" value="3"/>
</dbReference>
<keyword evidence="4" id="KW-0521">NADP</keyword>
<dbReference type="Pfam" id="PF00743">
    <property type="entry name" value="FMO-like"/>
    <property type="match status" value="1"/>
</dbReference>
<dbReference type="GO" id="GO:0004499">
    <property type="term" value="F:N,N-dimethylaniline monooxygenase activity"/>
    <property type="evidence" value="ECO:0007669"/>
    <property type="project" value="InterPro"/>
</dbReference>
<evidence type="ECO:0000256" key="4">
    <source>
        <dbReference type="ARBA" id="ARBA00022857"/>
    </source>
</evidence>
<comment type="caution">
    <text evidence="7">The sequence shown here is derived from an EMBL/GenBank/DDBJ whole genome shotgun (WGS) entry which is preliminary data.</text>
</comment>
<dbReference type="CDD" id="cd04301">
    <property type="entry name" value="NAT_SF"/>
    <property type="match status" value="1"/>
</dbReference>
<dbReference type="SUPFAM" id="SSF51905">
    <property type="entry name" value="FAD/NAD(P)-binding domain"/>
    <property type="match status" value="2"/>
</dbReference>
<keyword evidence="3" id="KW-0274">FAD</keyword>
<dbReference type="InterPro" id="IPR016181">
    <property type="entry name" value="Acyl_CoA_acyltransferase"/>
</dbReference>
<sequence length="682" mass="75930">MLRLVHAHSGYPVQGTDNAKAFLSGGPIEQAWIAEHAGQIVGHVAVSKATEDDVSVALWRKKHPEDPVAILERLFVHPEKLGGGIATRLIRTASSWGREAGCRLVLFALVKDQAAMRLYKRLGWTAFARLHSVAMFHFRVSESRLIMFPGRERKTFGRFPFYMKSSSSSLTAGSSITKTQPLINIPQKMTDANNKKKSIAVVGAGAAGLAAAKHLLGEGCRVTIFERKTGPGGVWNTAPGNGYWPSPVYEGLETNVPRTLMTFSDHPWDASVSLFPQSSQVNDYLHTYAAKLRGSYPDEQQVLKKQVLTFQYRTEVQKLRKGTHGMTAEWKIESKQYNLGQPPIVKSQAYAGIVVAIGNYHDVFMPDRPGFSEWRQMLPNTVLHSVDYRNPRDFTNMTVLVIGNSASGWDISSQLAATTARVTVSTRRFNPQVGNAQVSPGCEAAPAIDCFDPSTRSVRFVDGRILTGVDRLIYCTGYVYDLSFIKEGKGKKEQPLFDSGLKVKNVYKHMFYTQDPSLAFVGLPKMSAAFTVAEAQSAVIARVLSTRLAIPCMPFRVTWENEYNDEWIYQMQEGLATEEGYHSVQLSLDKDYVNELLAWSMSVGDSPESINAQPPPYWCECFDKARAESRSIRNAFQARGQRRHEITSLKSIGFTHLQAPCAAGLDRVYAEQHRCCSCFIFP</sequence>
<keyword evidence="5" id="KW-0560">Oxidoreductase</keyword>
<dbReference type="GO" id="GO:0050660">
    <property type="term" value="F:flavin adenine dinucleotide binding"/>
    <property type="evidence" value="ECO:0007669"/>
    <property type="project" value="InterPro"/>
</dbReference>
<dbReference type="InterPro" id="IPR000960">
    <property type="entry name" value="Flavin_mOase"/>
</dbReference>
<dbReference type="GO" id="GO:0016747">
    <property type="term" value="F:acyltransferase activity, transferring groups other than amino-acyl groups"/>
    <property type="evidence" value="ECO:0007669"/>
    <property type="project" value="InterPro"/>
</dbReference>
<dbReference type="PRINTS" id="PR00370">
    <property type="entry name" value="FMOXYGENASE"/>
</dbReference>